<dbReference type="SUPFAM" id="SSF159245">
    <property type="entry name" value="AttH-like"/>
    <property type="match status" value="1"/>
</dbReference>
<evidence type="ECO:0000313" key="1">
    <source>
        <dbReference type="EMBL" id="KNG87191.1"/>
    </source>
</evidence>
<organism evidence="1 2">
    <name type="scientific">Aspergillus nomiae NRRL (strain ATCC 15546 / NRRL 13137 / CBS 260.88 / M93)</name>
    <dbReference type="NCBI Taxonomy" id="1509407"/>
    <lineage>
        <taxon>Eukaryota</taxon>
        <taxon>Fungi</taxon>
        <taxon>Dikarya</taxon>
        <taxon>Ascomycota</taxon>
        <taxon>Pezizomycotina</taxon>
        <taxon>Eurotiomycetes</taxon>
        <taxon>Eurotiomycetidae</taxon>
        <taxon>Eurotiales</taxon>
        <taxon>Aspergillaceae</taxon>
        <taxon>Aspergillus</taxon>
        <taxon>Aspergillus subgen. Circumdati</taxon>
    </lineage>
</organism>
<dbReference type="Pfam" id="PF17186">
    <property type="entry name" value="Lipocalin_9"/>
    <property type="match status" value="1"/>
</dbReference>
<dbReference type="InterPro" id="IPR023374">
    <property type="entry name" value="AttH-like_dom_sf"/>
</dbReference>
<accession>A0A0L1J5U3</accession>
<gene>
    <name evidence="1" type="ORF">ANOM_003749</name>
</gene>
<sequence length="286" mass="31812">MVAHVVSRDPNVSTALLRASILNINDTEYYRQVSWLYNGSSRPVHAHNEPPGVATKYFGFVSVDPGNPLDRMRIWCITERVELNLTFQLSAPVILNGGTGTFLFGDEATFQWSMPAGITDGHFTVNEKFLTIDSARSLTWYDRQLMWPTSGPSKSNWTWFEIHLGEQTMSIWAWDTVDGQRLRFATVRGEPGIHQVLAVTEFTPSSRQWTSPCSKASYSLDWVVALADGTTLELSSVRDDQELCDEEGTIATYEGYINVAGTRGGHPISAYGLVEIVPAGMIKKPS</sequence>
<dbReference type="Proteomes" id="UP000037505">
    <property type="component" value="Unassembled WGS sequence"/>
</dbReference>
<dbReference type="GeneID" id="26805553"/>
<evidence type="ECO:0000313" key="2">
    <source>
        <dbReference type="Proteomes" id="UP000037505"/>
    </source>
</evidence>
<dbReference type="STRING" id="1509407.A0A0L1J5U3"/>
<dbReference type="RefSeq" id="XP_015408114.1">
    <property type="nucleotide sequence ID" value="XM_015549006.1"/>
</dbReference>
<protein>
    <recommendedName>
        <fullName evidence="3">AttH domain-containing protein</fullName>
    </recommendedName>
</protein>
<dbReference type="InterPro" id="IPR053112">
    <property type="entry name" value="Fungal_Dehydratase/Hydratase"/>
</dbReference>
<dbReference type="OrthoDB" id="5295747at2759"/>
<comment type="caution">
    <text evidence="1">The sequence shown here is derived from an EMBL/GenBank/DDBJ whole genome shotgun (WGS) entry which is preliminary data.</text>
</comment>
<dbReference type="PANTHER" id="PTHR40617">
    <property type="entry name" value="TERPENE CYCLASE ASQC"/>
    <property type="match status" value="1"/>
</dbReference>
<dbReference type="AlphaFoldDB" id="A0A0L1J5U3"/>
<evidence type="ECO:0008006" key="3">
    <source>
        <dbReference type="Google" id="ProtNLM"/>
    </source>
</evidence>
<keyword evidence="2" id="KW-1185">Reference proteome</keyword>
<dbReference type="EMBL" id="JNOM01000089">
    <property type="protein sequence ID" value="KNG87191.1"/>
    <property type="molecule type" value="Genomic_DNA"/>
</dbReference>
<proteinExistence type="predicted"/>
<name>A0A0L1J5U3_ASPN3</name>
<dbReference type="PANTHER" id="PTHR40617:SF1">
    <property type="entry name" value="ATTH DOMAIN-CONTAINING PROTEIN-RELATED"/>
    <property type="match status" value="1"/>
</dbReference>
<reference evidence="1 2" key="1">
    <citation type="submission" date="2014-06" db="EMBL/GenBank/DDBJ databases">
        <title>The Genome of the Aflatoxigenic Filamentous Fungus Aspergillus nomius.</title>
        <authorList>
            <person name="Moore M.G."/>
            <person name="Shannon B.M."/>
            <person name="Brian M.M."/>
        </authorList>
    </citation>
    <scope>NUCLEOTIDE SEQUENCE [LARGE SCALE GENOMIC DNA]</scope>
    <source>
        <strain evidence="1 2">NRRL 13137</strain>
    </source>
</reference>
<dbReference type="Gene3D" id="2.40.370.10">
    <property type="entry name" value="AttH-like domain"/>
    <property type="match status" value="2"/>
</dbReference>